<feature type="signal peptide" evidence="2">
    <location>
        <begin position="1"/>
        <end position="30"/>
    </location>
</feature>
<keyword evidence="3" id="KW-0378">Hydrolase</keyword>
<keyword evidence="3" id="KW-0121">Carboxypeptidase</keyword>
<dbReference type="EMBL" id="RSDW01000001">
    <property type="protein sequence ID" value="RSL14607.1"/>
    <property type="molecule type" value="Genomic_DNA"/>
</dbReference>
<evidence type="ECO:0000313" key="3">
    <source>
        <dbReference type="EMBL" id="RSL14607.1"/>
    </source>
</evidence>
<evidence type="ECO:0000313" key="4">
    <source>
        <dbReference type="Proteomes" id="UP000269669"/>
    </source>
</evidence>
<dbReference type="InterPro" id="IPR008969">
    <property type="entry name" value="CarboxyPept-like_regulatory"/>
</dbReference>
<organism evidence="3 4">
    <name type="scientific">Edaphobacter aggregans</name>
    <dbReference type="NCBI Taxonomy" id="570835"/>
    <lineage>
        <taxon>Bacteria</taxon>
        <taxon>Pseudomonadati</taxon>
        <taxon>Acidobacteriota</taxon>
        <taxon>Terriglobia</taxon>
        <taxon>Terriglobales</taxon>
        <taxon>Acidobacteriaceae</taxon>
        <taxon>Edaphobacter</taxon>
    </lineage>
</organism>
<dbReference type="OrthoDB" id="113791at2"/>
<evidence type="ECO:0000256" key="1">
    <source>
        <dbReference type="SAM" id="MobiDB-lite"/>
    </source>
</evidence>
<name>A0A428MCQ5_9BACT</name>
<feature type="chain" id="PRO_5019493314" evidence="2">
    <location>
        <begin position="31"/>
        <end position="616"/>
    </location>
</feature>
<feature type="region of interest" description="Disordered" evidence="1">
    <location>
        <begin position="429"/>
        <end position="460"/>
    </location>
</feature>
<dbReference type="GO" id="GO:0004180">
    <property type="term" value="F:carboxypeptidase activity"/>
    <property type="evidence" value="ECO:0007669"/>
    <property type="project" value="UniProtKB-KW"/>
</dbReference>
<dbReference type="RefSeq" id="WP_125483449.1">
    <property type="nucleotide sequence ID" value="NZ_RSDW01000001.1"/>
</dbReference>
<keyword evidence="4" id="KW-1185">Reference proteome</keyword>
<accession>A0A428MCQ5</accession>
<keyword evidence="3" id="KW-0645">Protease</keyword>
<comment type="caution">
    <text evidence="3">The sequence shown here is derived from an EMBL/GenBank/DDBJ whole genome shotgun (WGS) entry which is preliminary data.</text>
</comment>
<dbReference type="SUPFAM" id="SSF49464">
    <property type="entry name" value="Carboxypeptidase regulatory domain-like"/>
    <property type="match status" value="1"/>
</dbReference>
<keyword evidence="2" id="KW-0732">Signal</keyword>
<proteinExistence type="predicted"/>
<gene>
    <name evidence="3" type="ORF">EDE15_0059</name>
</gene>
<reference evidence="3 4" key="1">
    <citation type="submission" date="2018-12" db="EMBL/GenBank/DDBJ databases">
        <title>Sequencing of bacterial isolates from soil warming experiment in Harvard Forest, Massachusetts, USA.</title>
        <authorList>
            <person name="Deangelis K."/>
        </authorList>
    </citation>
    <scope>NUCLEOTIDE SEQUENCE [LARGE SCALE GENOMIC DNA]</scope>
    <source>
        <strain evidence="3 4">EB153</strain>
    </source>
</reference>
<dbReference type="AlphaFoldDB" id="A0A428MCQ5"/>
<protein>
    <submittedName>
        <fullName evidence="3">Carboxypeptidase family protein</fullName>
    </submittedName>
</protein>
<dbReference type="Proteomes" id="UP000269669">
    <property type="component" value="Unassembled WGS sequence"/>
</dbReference>
<dbReference type="Gene3D" id="2.60.40.1120">
    <property type="entry name" value="Carboxypeptidase-like, regulatory domain"/>
    <property type="match status" value="2"/>
</dbReference>
<evidence type="ECO:0000256" key="2">
    <source>
        <dbReference type="SAM" id="SignalP"/>
    </source>
</evidence>
<sequence>MSQLAANLRIALLTILALCCVVVPDGTASAQTTTKPSPYRITGTVVSSTDGSPVRHCHLTPSLANATAPGPGVMGARATGRGGGPPNRFSPVVANNSVDADDNGHFSITLPSPGAWTLTANARGYASGAYEQHQEYSSSIVLTPEAPTYDLVFHLSPEASITGIVLDEAGEPVRNAQVALHIVPAPLPDGSQPQVGGVRGFTQTDDRGIYEFANLLPEDNFRITVQARPWYAATAQQGRGNNVTDTSSTLDPSLDVTYPLLWFPGVDDPTQAETITVHAGETYQADFHLTPIPSIHLRILTPASVDANGRAIPAFPVFERIIPGGGGNFGGGGLMPIVNMNQPGGQMEVSGLSPGTYQVRVQSQNGGPPRSAVVEITSGSVRTLDMSAISSSTANVTILLDGLPDSGPGENSIQVSLTDTETGQQFFPTNGPMNNFAGPANQRRRPGSPPPDRPAPRRGRVIEVPPGQYEVSLFAGRANAYLTAITAQSADVHGRHVTVRAGDSTLTLHVAAGLATLTGNVSLHDKPTVGATVLLVPASLGDPGSFASIGQDQSNTDGSFDIAGITPGQYILIAIDHGWQINWSDPSTLRRYLTQGTPVDLTSSEKLKQKIEAQTP</sequence>